<evidence type="ECO:0000256" key="1">
    <source>
        <dbReference type="ARBA" id="ARBA00022679"/>
    </source>
</evidence>
<dbReference type="PROSITE" id="PS51186">
    <property type="entry name" value="GNAT"/>
    <property type="match status" value="1"/>
</dbReference>
<feature type="domain" description="N-acetyltransferase" evidence="3">
    <location>
        <begin position="1"/>
        <end position="146"/>
    </location>
</feature>
<evidence type="ECO:0000313" key="5">
    <source>
        <dbReference type="Proteomes" id="UP001169760"/>
    </source>
</evidence>
<evidence type="ECO:0000256" key="2">
    <source>
        <dbReference type="ARBA" id="ARBA00023315"/>
    </source>
</evidence>
<proteinExistence type="predicted"/>
<dbReference type="GO" id="GO:0008080">
    <property type="term" value="F:N-acetyltransferase activity"/>
    <property type="evidence" value="ECO:0007669"/>
    <property type="project" value="UniProtKB-ARBA"/>
</dbReference>
<dbReference type="AlphaFoldDB" id="A0AAW7X9T3"/>
<dbReference type="InterPro" id="IPR051016">
    <property type="entry name" value="Diverse_Substrate_AcTransf"/>
</dbReference>
<evidence type="ECO:0000259" key="3">
    <source>
        <dbReference type="PROSITE" id="PS51186"/>
    </source>
</evidence>
<dbReference type="CDD" id="cd04301">
    <property type="entry name" value="NAT_SF"/>
    <property type="match status" value="1"/>
</dbReference>
<gene>
    <name evidence="4" type="ORF">Q4521_13715</name>
</gene>
<accession>A0AAW7X9T3</accession>
<reference evidence="4" key="1">
    <citation type="submission" date="2023-07" db="EMBL/GenBank/DDBJ databases">
        <title>Genome content predicts the carbon catabolic preferences of heterotrophic bacteria.</title>
        <authorList>
            <person name="Gralka M."/>
        </authorList>
    </citation>
    <scope>NUCLEOTIDE SEQUENCE</scope>
    <source>
        <strain evidence="4">I3M17_2</strain>
    </source>
</reference>
<keyword evidence="2" id="KW-0012">Acyltransferase</keyword>
<dbReference type="PANTHER" id="PTHR10545">
    <property type="entry name" value="DIAMINE N-ACETYLTRANSFERASE"/>
    <property type="match status" value="1"/>
</dbReference>
<comment type="caution">
    <text evidence="4">The sequence shown here is derived from an EMBL/GenBank/DDBJ whole genome shotgun (WGS) entry which is preliminary data.</text>
</comment>
<sequence length="146" mass="16431">MIHSISSANLERIIPLINAYQQFYNVGHVSTQQNRSFFSQFGKQSDKGCQFAYFDGTEPVAFATVYFSYSSTLTAKVGVLNDLYTLPSHRNKGIASKLIKHCAKFAIECGACRLQWVTSRDNTTAQALYKKLGAKQSSWEFFSYTP</sequence>
<keyword evidence="1" id="KW-0808">Transferase</keyword>
<organism evidence="4 5">
    <name type="scientific">Saccharophagus degradans</name>
    <dbReference type="NCBI Taxonomy" id="86304"/>
    <lineage>
        <taxon>Bacteria</taxon>
        <taxon>Pseudomonadati</taxon>
        <taxon>Pseudomonadota</taxon>
        <taxon>Gammaproteobacteria</taxon>
        <taxon>Cellvibrionales</taxon>
        <taxon>Cellvibrionaceae</taxon>
        <taxon>Saccharophagus</taxon>
    </lineage>
</organism>
<protein>
    <submittedName>
        <fullName evidence="4">GNAT family N-acetyltransferase</fullName>
    </submittedName>
</protein>
<dbReference type="PANTHER" id="PTHR10545:SF29">
    <property type="entry name" value="GH14572P-RELATED"/>
    <property type="match status" value="1"/>
</dbReference>
<name>A0AAW7X9T3_9GAMM</name>
<dbReference type="RefSeq" id="WP_216063526.1">
    <property type="nucleotide sequence ID" value="NZ_CP123764.1"/>
</dbReference>
<dbReference type="Proteomes" id="UP001169760">
    <property type="component" value="Unassembled WGS sequence"/>
</dbReference>
<evidence type="ECO:0000313" key="4">
    <source>
        <dbReference type="EMBL" id="MDO6423533.1"/>
    </source>
</evidence>
<dbReference type="InterPro" id="IPR000182">
    <property type="entry name" value="GNAT_dom"/>
</dbReference>
<dbReference type="Pfam" id="PF00583">
    <property type="entry name" value="Acetyltransf_1"/>
    <property type="match status" value="1"/>
</dbReference>
<dbReference type="EMBL" id="JAUOPB010000010">
    <property type="protein sequence ID" value="MDO6423533.1"/>
    <property type="molecule type" value="Genomic_DNA"/>
</dbReference>